<dbReference type="SUPFAM" id="SSF52833">
    <property type="entry name" value="Thioredoxin-like"/>
    <property type="match status" value="1"/>
</dbReference>
<feature type="domain" description="EF-hand" evidence="3">
    <location>
        <begin position="633"/>
        <end position="660"/>
    </location>
</feature>
<dbReference type="PROSITE" id="PS51352">
    <property type="entry name" value="THIOREDOXIN_2"/>
    <property type="match status" value="1"/>
</dbReference>
<evidence type="ECO:0000259" key="3">
    <source>
        <dbReference type="PROSITE" id="PS50222"/>
    </source>
</evidence>
<dbReference type="SUPFAM" id="SSF49742">
    <property type="entry name" value="PHM/PNGase F"/>
    <property type="match status" value="2"/>
</dbReference>
<dbReference type="Pfam" id="PF03712">
    <property type="entry name" value="Cu2_monoox_C"/>
    <property type="match status" value="1"/>
</dbReference>
<dbReference type="Pfam" id="PF00578">
    <property type="entry name" value="AhpC-TSA"/>
    <property type="match status" value="1"/>
</dbReference>
<dbReference type="InterPro" id="IPR047262">
    <property type="entry name" value="PRX-like1"/>
</dbReference>
<reference evidence="5 6" key="1">
    <citation type="submission" date="2018-02" db="EMBL/GenBank/DDBJ databases">
        <title>Comparative genomes isolates from brazilian mangrove.</title>
        <authorList>
            <person name="Araujo J.E."/>
            <person name="Taketani R.G."/>
            <person name="Silva M.C.P."/>
            <person name="Loureco M.V."/>
            <person name="Andreote F.D."/>
        </authorList>
    </citation>
    <scope>NUCLEOTIDE SEQUENCE [LARGE SCALE GENOMIC DNA]</scope>
    <source>
        <strain evidence="5 6">Hex-1 MGV</strain>
    </source>
</reference>
<dbReference type="SUPFAM" id="SSF47473">
    <property type="entry name" value="EF-hand"/>
    <property type="match status" value="1"/>
</dbReference>
<dbReference type="Gene3D" id="2.60.120.230">
    <property type="match status" value="1"/>
</dbReference>
<accession>A0A2S8FCH7</accession>
<dbReference type="InterPro" id="IPR036939">
    <property type="entry name" value="Cu2_ascorb_mOase_N_sf"/>
</dbReference>
<sequence>MIAVCLLGFFTLSSFARESKIEPQPIGKKIEQFELKDYRGKTYKLSDFADSKAVVLAFIGCECPVAKRYTVTLQKLAEEFKDDGVTILAIDANQHDSITEMAGFAKVHSLEIPFLKDLANRLADQVGARRTPEVILLDQSRTIQYRGRIDDHFLVGNVREGATRDDLKIALEEVLNGQQVTVPETDPVGCHIGRILEADESSEVTYSNQVARILQNRCVECHREGEIAPFALTDYDEVVGWSEMIAEVVEDQRMPPWHADPKYGHFSNDRSLSEQEKTTLLDWVEAGAPEGDPKQLPEPKTYVKGWSLPEKPDLILDITETGKAASVPAEGEVEYKYIRVDPGFEKDVWIKGAELRPGNLQVVHHILCFAIPPGTNMDRFQGGARSFLVGYVPGKIAENYPKGMAKRIPAKSTLIFQMHYTPNGSPQEDLSQLGLSFIDEKEVKYEIHTTSALQRRIDIPPGDGNHEEIADSPRSKDDNTVLLGFMPHMHLRGKSFRYMSVSPAGEKEILIDIPQYDFNWQTAYMLSQPRKMPKGSYIHAIAHYDNSKKNLFNPDPTKTVHWGDQTSDEMMIGYFDVAVPKNGNAPDPGIGLLVMGASQEDLADRSEKIVQRFDRNGDGIVQKAEVNLIGIGLFNKFDQNSDGEVTLEEVHDGLEGNVEILKALRSLR</sequence>
<dbReference type="InterPro" id="IPR008977">
    <property type="entry name" value="PHM/PNGase_F_dom_sf"/>
</dbReference>
<proteinExistence type="predicted"/>
<protein>
    <recommendedName>
        <fullName evidence="7">Alkyl hydroperoxide reductase</fullName>
    </recommendedName>
</protein>
<dbReference type="PROSITE" id="PS00018">
    <property type="entry name" value="EF_HAND_1"/>
    <property type="match status" value="1"/>
</dbReference>
<evidence type="ECO:0000313" key="6">
    <source>
        <dbReference type="Proteomes" id="UP000238322"/>
    </source>
</evidence>
<dbReference type="GO" id="GO:0005509">
    <property type="term" value="F:calcium ion binding"/>
    <property type="evidence" value="ECO:0007669"/>
    <property type="project" value="InterPro"/>
</dbReference>
<name>A0A2S8FCH7_9BACT</name>
<evidence type="ECO:0000256" key="1">
    <source>
        <dbReference type="ARBA" id="ARBA00023157"/>
    </source>
</evidence>
<evidence type="ECO:0000256" key="2">
    <source>
        <dbReference type="SAM" id="MobiDB-lite"/>
    </source>
</evidence>
<dbReference type="InterPro" id="IPR011992">
    <property type="entry name" value="EF-hand-dom_pair"/>
</dbReference>
<dbReference type="PROSITE" id="PS50222">
    <property type="entry name" value="EF_HAND_2"/>
    <property type="match status" value="1"/>
</dbReference>
<dbReference type="InterPro" id="IPR018247">
    <property type="entry name" value="EF_Hand_1_Ca_BS"/>
</dbReference>
<dbReference type="Pfam" id="PF13202">
    <property type="entry name" value="EF-hand_5"/>
    <property type="match status" value="1"/>
</dbReference>
<dbReference type="OrthoDB" id="9788721at2"/>
<organism evidence="5 6">
    <name type="scientific">Blastopirellula marina</name>
    <dbReference type="NCBI Taxonomy" id="124"/>
    <lineage>
        <taxon>Bacteria</taxon>
        <taxon>Pseudomonadati</taxon>
        <taxon>Planctomycetota</taxon>
        <taxon>Planctomycetia</taxon>
        <taxon>Pirellulales</taxon>
        <taxon>Pirellulaceae</taxon>
        <taxon>Blastopirellula</taxon>
    </lineage>
</organism>
<dbReference type="InterPro" id="IPR013766">
    <property type="entry name" value="Thioredoxin_domain"/>
</dbReference>
<feature type="region of interest" description="Disordered" evidence="2">
    <location>
        <begin position="457"/>
        <end position="477"/>
    </location>
</feature>
<dbReference type="InterPro" id="IPR036249">
    <property type="entry name" value="Thioredoxin-like_sf"/>
</dbReference>
<dbReference type="InterPro" id="IPR024548">
    <property type="entry name" value="Cu2_monoox_C"/>
</dbReference>
<feature type="domain" description="Thioredoxin" evidence="4">
    <location>
        <begin position="24"/>
        <end position="176"/>
    </location>
</feature>
<dbReference type="Proteomes" id="UP000238322">
    <property type="component" value="Unassembled WGS sequence"/>
</dbReference>
<gene>
    <name evidence="5" type="ORF">C5Y83_25850</name>
</gene>
<dbReference type="GO" id="GO:0005507">
    <property type="term" value="F:copper ion binding"/>
    <property type="evidence" value="ECO:0007669"/>
    <property type="project" value="InterPro"/>
</dbReference>
<dbReference type="InterPro" id="IPR014784">
    <property type="entry name" value="Cu2_ascorb_mOase-like_C"/>
</dbReference>
<dbReference type="AlphaFoldDB" id="A0A2S8FCH7"/>
<dbReference type="InterPro" id="IPR000866">
    <property type="entry name" value="AhpC/TSA"/>
</dbReference>
<dbReference type="Gene3D" id="3.40.30.10">
    <property type="entry name" value="Glutaredoxin"/>
    <property type="match status" value="1"/>
</dbReference>
<dbReference type="InterPro" id="IPR002048">
    <property type="entry name" value="EF_hand_dom"/>
</dbReference>
<dbReference type="GO" id="GO:0016715">
    <property type="term" value="F:oxidoreductase activity, acting on paired donors, with incorporation or reduction of molecular oxygen, reduced ascorbate as one donor, and incorporation of one atom of oxygen"/>
    <property type="evidence" value="ECO:0007669"/>
    <property type="project" value="InterPro"/>
</dbReference>
<dbReference type="Gene3D" id="2.60.120.310">
    <property type="entry name" value="Copper type II, ascorbate-dependent monooxygenase, N-terminal domain"/>
    <property type="match status" value="1"/>
</dbReference>
<feature type="compositionally biased region" description="Basic and acidic residues" evidence="2">
    <location>
        <begin position="464"/>
        <end position="477"/>
    </location>
</feature>
<evidence type="ECO:0008006" key="7">
    <source>
        <dbReference type="Google" id="ProtNLM"/>
    </source>
</evidence>
<dbReference type="PANTHER" id="PTHR43640">
    <property type="entry name" value="OS07G0260300 PROTEIN"/>
    <property type="match status" value="1"/>
</dbReference>
<keyword evidence="1" id="KW-1015">Disulfide bond</keyword>
<dbReference type="EMBL" id="PUHY01000015">
    <property type="protein sequence ID" value="PQO29871.1"/>
    <property type="molecule type" value="Genomic_DNA"/>
</dbReference>
<dbReference type="PANTHER" id="PTHR43640:SF1">
    <property type="entry name" value="THIOREDOXIN-DEPENDENT PEROXIREDOXIN"/>
    <property type="match status" value="1"/>
</dbReference>
<evidence type="ECO:0000259" key="4">
    <source>
        <dbReference type="PROSITE" id="PS51352"/>
    </source>
</evidence>
<dbReference type="Gene3D" id="1.10.238.10">
    <property type="entry name" value="EF-hand"/>
    <property type="match status" value="1"/>
</dbReference>
<comment type="caution">
    <text evidence="5">The sequence shown here is derived from an EMBL/GenBank/DDBJ whole genome shotgun (WGS) entry which is preliminary data.</text>
</comment>
<evidence type="ECO:0000313" key="5">
    <source>
        <dbReference type="EMBL" id="PQO29871.1"/>
    </source>
</evidence>
<dbReference type="GO" id="GO:0016209">
    <property type="term" value="F:antioxidant activity"/>
    <property type="evidence" value="ECO:0007669"/>
    <property type="project" value="InterPro"/>
</dbReference>